<comment type="function">
    <text evidence="15">Degrades mitochondrial transit peptides after their cleavage in the intermembrane space or in the matrix, and presequence peptides; clearance of these peptides is required to keep the presequence processing machinery running. Preferentially cleaves the N-terminal side of paired basic amino acid residues. Also degrades other unstructured peptides. May function as an ATP-dependent peptidase as opposed to a metalloendopeptidase.</text>
</comment>
<feature type="coiled-coil region" evidence="16">
    <location>
        <begin position="514"/>
        <end position="541"/>
    </location>
</feature>
<accession>A0A3N4M8I9</accession>
<evidence type="ECO:0000313" key="19">
    <source>
        <dbReference type="Proteomes" id="UP000267821"/>
    </source>
</evidence>
<dbReference type="Proteomes" id="UP000267821">
    <property type="component" value="Unassembled WGS sequence"/>
</dbReference>
<gene>
    <name evidence="18" type="ORF">L211DRAFT_776707</name>
</gene>
<reference evidence="18 19" key="1">
    <citation type="journal article" date="2018" name="Nat. Ecol. Evol.">
        <title>Pezizomycetes genomes reveal the molecular basis of ectomycorrhizal truffle lifestyle.</title>
        <authorList>
            <person name="Murat C."/>
            <person name="Payen T."/>
            <person name="Noel B."/>
            <person name="Kuo A."/>
            <person name="Morin E."/>
            <person name="Chen J."/>
            <person name="Kohler A."/>
            <person name="Krizsan K."/>
            <person name="Balestrini R."/>
            <person name="Da Silva C."/>
            <person name="Montanini B."/>
            <person name="Hainaut M."/>
            <person name="Levati E."/>
            <person name="Barry K.W."/>
            <person name="Belfiori B."/>
            <person name="Cichocki N."/>
            <person name="Clum A."/>
            <person name="Dockter R.B."/>
            <person name="Fauchery L."/>
            <person name="Guy J."/>
            <person name="Iotti M."/>
            <person name="Le Tacon F."/>
            <person name="Lindquist E.A."/>
            <person name="Lipzen A."/>
            <person name="Malagnac F."/>
            <person name="Mello A."/>
            <person name="Molinier V."/>
            <person name="Miyauchi S."/>
            <person name="Poulain J."/>
            <person name="Riccioni C."/>
            <person name="Rubini A."/>
            <person name="Sitrit Y."/>
            <person name="Splivallo R."/>
            <person name="Traeger S."/>
            <person name="Wang M."/>
            <person name="Zifcakova L."/>
            <person name="Wipf D."/>
            <person name="Zambonelli A."/>
            <person name="Paolocci F."/>
            <person name="Nowrousian M."/>
            <person name="Ottonello S."/>
            <person name="Baldrian P."/>
            <person name="Spatafora J.W."/>
            <person name="Henrissat B."/>
            <person name="Nagy L.G."/>
            <person name="Aury J.M."/>
            <person name="Wincker P."/>
            <person name="Grigoriev I.V."/>
            <person name="Bonfante P."/>
            <person name="Martin F.M."/>
        </authorList>
    </citation>
    <scope>NUCLEOTIDE SEQUENCE [LARGE SCALE GENOMIC DNA]</scope>
    <source>
        <strain evidence="18 19">ATCC MYA-4762</strain>
    </source>
</reference>
<keyword evidence="16" id="KW-0175">Coiled coil</keyword>
<proteinExistence type="inferred from homology"/>
<comment type="cofactor">
    <cofactor evidence="1">
        <name>Zn(2+)</name>
        <dbReference type="ChEBI" id="CHEBI:29105"/>
    </cofactor>
</comment>
<keyword evidence="10" id="KW-0862">Zinc</keyword>
<dbReference type="Pfam" id="PF00675">
    <property type="entry name" value="Peptidase_M16"/>
    <property type="match status" value="1"/>
</dbReference>
<organism evidence="18 19">
    <name type="scientific">Terfezia boudieri ATCC MYA-4762</name>
    <dbReference type="NCBI Taxonomy" id="1051890"/>
    <lineage>
        <taxon>Eukaryota</taxon>
        <taxon>Fungi</taxon>
        <taxon>Dikarya</taxon>
        <taxon>Ascomycota</taxon>
        <taxon>Pezizomycotina</taxon>
        <taxon>Pezizomycetes</taxon>
        <taxon>Pezizales</taxon>
        <taxon>Pezizaceae</taxon>
        <taxon>Terfezia</taxon>
    </lineage>
</organism>
<dbReference type="OrthoDB" id="10250783at2759"/>
<dbReference type="GO" id="GO:0004222">
    <property type="term" value="F:metalloendopeptidase activity"/>
    <property type="evidence" value="ECO:0007669"/>
    <property type="project" value="TreeGrafter"/>
</dbReference>
<evidence type="ECO:0000256" key="13">
    <source>
        <dbReference type="ARBA" id="ARBA00023128"/>
    </source>
</evidence>
<dbReference type="FunFam" id="3.30.830.10:FF:000013">
    <property type="entry name" value="Mitochondrial presequence protease"/>
    <property type="match status" value="1"/>
</dbReference>
<evidence type="ECO:0000313" key="18">
    <source>
        <dbReference type="EMBL" id="RPB28831.1"/>
    </source>
</evidence>
<evidence type="ECO:0000256" key="6">
    <source>
        <dbReference type="ARBA" id="ARBA00020167"/>
    </source>
</evidence>
<protein>
    <recommendedName>
        <fullName evidence="6">Presequence protease, mitochondrial</fullName>
    </recommendedName>
    <alternativeName>
        <fullName evidence="14">Pitrilysin metalloproteinase</fullName>
    </alternativeName>
</protein>
<evidence type="ECO:0000256" key="12">
    <source>
        <dbReference type="ARBA" id="ARBA00023049"/>
    </source>
</evidence>
<dbReference type="GO" id="GO:0016485">
    <property type="term" value="P:protein processing"/>
    <property type="evidence" value="ECO:0007669"/>
    <property type="project" value="TreeGrafter"/>
</dbReference>
<evidence type="ECO:0000256" key="2">
    <source>
        <dbReference type="ARBA" id="ARBA00004305"/>
    </source>
</evidence>
<evidence type="ECO:0000256" key="16">
    <source>
        <dbReference type="SAM" id="Coils"/>
    </source>
</evidence>
<dbReference type="Pfam" id="PF05193">
    <property type="entry name" value="Peptidase_M16_C"/>
    <property type="match status" value="1"/>
</dbReference>
<evidence type="ECO:0000256" key="1">
    <source>
        <dbReference type="ARBA" id="ARBA00001947"/>
    </source>
</evidence>
<evidence type="ECO:0000256" key="5">
    <source>
        <dbReference type="ARBA" id="ARBA00011853"/>
    </source>
</evidence>
<dbReference type="InterPro" id="IPR055130">
    <property type="entry name" value="PreP_C"/>
</dbReference>
<dbReference type="FunCoup" id="A0A3N4M8I9">
    <property type="interactions" value="657"/>
</dbReference>
<dbReference type="FunFam" id="3.30.830.10:FF:000011">
    <property type="entry name" value="Presequence protease, mitochondrial"/>
    <property type="match status" value="1"/>
</dbReference>
<dbReference type="Gene3D" id="3.30.830.10">
    <property type="entry name" value="Metalloenzyme, LuxS/M16 peptidase-like"/>
    <property type="match status" value="4"/>
</dbReference>
<evidence type="ECO:0000256" key="10">
    <source>
        <dbReference type="ARBA" id="ARBA00022833"/>
    </source>
</evidence>
<dbReference type="GO" id="GO:0005758">
    <property type="term" value="C:mitochondrial intermembrane space"/>
    <property type="evidence" value="ECO:0007669"/>
    <property type="project" value="UniProtKB-SubCell"/>
</dbReference>
<dbReference type="InterPro" id="IPR011249">
    <property type="entry name" value="Metalloenz_LuxS/M16"/>
</dbReference>
<evidence type="ECO:0000256" key="11">
    <source>
        <dbReference type="ARBA" id="ARBA00022946"/>
    </source>
</evidence>
<evidence type="ECO:0000256" key="15">
    <source>
        <dbReference type="ARBA" id="ARBA00045897"/>
    </source>
</evidence>
<evidence type="ECO:0000256" key="14">
    <source>
        <dbReference type="ARBA" id="ARBA00034552"/>
    </source>
</evidence>
<keyword evidence="12" id="KW-0482">Metalloprotease</keyword>
<dbReference type="InterPro" id="IPR007863">
    <property type="entry name" value="Peptidase_M16_C"/>
</dbReference>
<comment type="subunit">
    <text evidence="5">Monomer and homodimer; homodimerization is induced by binding of the substrate.</text>
</comment>
<keyword evidence="7" id="KW-0645">Protease</keyword>
<dbReference type="PANTHER" id="PTHR43016:SF13">
    <property type="entry name" value="PRESEQUENCE PROTEASE, MITOCHONDRIAL"/>
    <property type="match status" value="1"/>
</dbReference>
<dbReference type="InParanoid" id="A0A3N4M8I9"/>
<keyword evidence="9" id="KW-0378">Hydrolase</keyword>
<dbReference type="Pfam" id="PF08367">
    <property type="entry name" value="M16C_assoc"/>
    <property type="match status" value="1"/>
</dbReference>
<dbReference type="InterPro" id="IPR013578">
    <property type="entry name" value="Peptidase_M16C_assoc"/>
</dbReference>
<keyword evidence="13" id="KW-0496">Mitochondrion</keyword>
<dbReference type="AlphaFoldDB" id="A0A3N4M8I9"/>
<name>A0A3N4M8I9_9PEZI</name>
<evidence type="ECO:0000256" key="7">
    <source>
        <dbReference type="ARBA" id="ARBA00022670"/>
    </source>
</evidence>
<dbReference type="InterPro" id="IPR011765">
    <property type="entry name" value="Pept_M16_N"/>
</dbReference>
<dbReference type="STRING" id="1051890.A0A3N4M8I9"/>
<dbReference type="SUPFAM" id="SSF63411">
    <property type="entry name" value="LuxS/MPP-like metallohydrolase"/>
    <property type="match status" value="4"/>
</dbReference>
<keyword evidence="19" id="KW-1185">Reference proteome</keyword>
<dbReference type="FunFam" id="3.30.830.10:FF:000009">
    <property type="entry name" value="Presequence protease, mitochondrial"/>
    <property type="match status" value="1"/>
</dbReference>
<dbReference type="GO" id="GO:0046872">
    <property type="term" value="F:metal ion binding"/>
    <property type="evidence" value="ECO:0007669"/>
    <property type="project" value="UniProtKB-KW"/>
</dbReference>
<dbReference type="Pfam" id="PF22516">
    <property type="entry name" value="PreP_C"/>
    <property type="match status" value="1"/>
</dbReference>
<dbReference type="GO" id="GO:0005759">
    <property type="term" value="C:mitochondrial matrix"/>
    <property type="evidence" value="ECO:0007669"/>
    <property type="project" value="UniProtKB-SubCell"/>
</dbReference>
<evidence type="ECO:0000256" key="3">
    <source>
        <dbReference type="ARBA" id="ARBA00004569"/>
    </source>
</evidence>
<dbReference type="PANTHER" id="PTHR43016">
    <property type="entry name" value="PRESEQUENCE PROTEASE"/>
    <property type="match status" value="1"/>
</dbReference>
<keyword evidence="11" id="KW-0809">Transit peptide</keyword>
<evidence type="ECO:0000256" key="4">
    <source>
        <dbReference type="ARBA" id="ARBA00007575"/>
    </source>
</evidence>
<dbReference type="SMART" id="SM01264">
    <property type="entry name" value="M16C_associated"/>
    <property type="match status" value="1"/>
</dbReference>
<evidence type="ECO:0000259" key="17">
    <source>
        <dbReference type="SMART" id="SM01264"/>
    </source>
</evidence>
<evidence type="ECO:0000256" key="8">
    <source>
        <dbReference type="ARBA" id="ARBA00022723"/>
    </source>
</evidence>
<evidence type="ECO:0000256" key="9">
    <source>
        <dbReference type="ARBA" id="ARBA00022801"/>
    </source>
</evidence>
<sequence length="1017" mass="114170">MLRGGFLLGRRLALRPTGARRSYASLSTDLSQLPKPGDKIHGFTVRRAKQIPELELTALQLEHVKTGADYIHIAKADKNNVFSVGFKTNPTDATGTPHILEHVTLCGSKKYPVRDPFFKMLNRSLSNFMNAFTSADHTTYPFATTNPVDYYNLMDVYLDATLFPLLNETDFRQEGWRIGPEDVHDKTSPLLFKGVVYNEMKGQMSDSSYLYYIRFKDHMFPSLHDSGGDPQKIPELNWARLKEFHQQHYHPSNAKIFSYGNLPVEKHLQKVDEQLSLFERIKIDTELKEPIILTGPMDVKVLGPVDPIVERTQQFKTSLSWVMNDTADVVETFGLRVLSALLMDGYGSPMYQGLIESKLGSDFSANTGYHASNKKAVFSVGLQRVKEEDVPKVHQRIRDIFAKCHIDGFEQKKVDGILHQLELGLKHKSATFGMSMVQRLKPSWFNGVDPFDALAWEGTLLKWKAEYTKGGYFEGLIEKYFLNDKHLTFTMIPVEDYSANLAKDEQTRLQEYVKGTDRKVLEEQEEELQRIQEAARHQDLSCLPTLRVSDISRQMERKELHFGSINGVGVQWRLAPTNGLTYFRAINVFQDLPEHLRLYLPLFTEAIFKLGTKTKSIGEIEDMIKLKTGGISSSLHISTNHSNLDKVEQGLVWSGYCLDSNLPAMYELLRTVLLETDFDQPTKLNVMVQGIAGGFVDTLADAGHSYARLFAGAHLTPGGRLSEVTGGMTQVRLLSNLAATQDYGVAIDAMKQIAKFAASNSSLRTAITCSADSRSLNESALRTFLETLPPTKAPAATEPVFQFGPDTAKTFFPLPYQVSYTAMAMRTVPYTHGDGPALQLLSQLLTHKHLHHEIREKGGAYGGGAFHQGNGGIFGYYSYRDPNVPNTLKVMETSGKWAIEKQWTATDLEEAKLAVFQGIDAPSSVNEEGMVRFVHGITDDMRQARREKLLDVKVDDVREAANSYLANPPKYQKKAVAVLGEHKDWINKEGWAVLNMAFEAGDFDISDDPIDPPKVEL</sequence>
<keyword evidence="8" id="KW-0479">Metal-binding</keyword>
<comment type="subcellular location">
    <subcellularLocation>
        <location evidence="3">Mitochondrion intermembrane space</location>
    </subcellularLocation>
    <subcellularLocation>
        <location evidence="2">Mitochondrion matrix</location>
    </subcellularLocation>
</comment>
<dbReference type="EMBL" id="ML121528">
    <property type="protein sequence ID" value="RPB28831.1"/>
    <property type="molecule type" value="Genomic_DNA"/>
</dbReference>
<comment type="similarity">
    <text evidence="4">Belongs to the peptidase M16 family. PreP subfamily.</text>
</comment>
<feature type="domain" description="Peptidase M16C associated" evidence="17">
    <location>
        <begin position="491"/>
        <end position="737"/>
    </location>
</feature>